<sequence length="190" mass="20960">MLGARHSHSSAALLSAVVLLHVQAAAAVSFQVLVPADPLSAPLGGTVLLPCHLSPPLSAQAMQVKWSRPQLGQDVHVYLPDGSQVQAERYQGRTELLRDRIQSGSLALRIRNLTLQDEGRYLCDFQSNSIVGNATLELRVTNDFFPQVSSWKVGLFLFLSVCVCLLFFPACYLWRVQRAKRKSSNLTTKT</sequence>
<keyword evidence="5" id="KW-0732">Signal</keyword>
<dbReference type="PANTHER" id="PTHR24100">
    <property type="entry name" value="BUTYROPHILIN"/>
    <property type="match status" value="1"/>
</dbReference>
<dbReference type="AlphaFoldDB" id="A0A452I6Y1"/>
<dbReference type="STRING" id="38772.ENSGAGP00000023345"/>
<dbReference type="Proteomes" id="UP000291020">
    <property type="component" value="Unassembled WGS sequence"/>
</dbReference>
<dbReference type="SMART" id="SM00406">
    <property type="entry name" value="IGv"/>
    <property type="match status" value="1"/>
</dbReference>
<comment type="subcellular location">
    <subcellularLocation>
        <location evidence="1">Membrane</location>
    </subcellularLocation>
</comment>
<dbReference type="PROSITE" id="PS50835">
    <property type="entry name" value="IG_LIKE"/>
    <property type="match status" value="1"/>
</dbReference>
<dbReference type="InterPro" id="IPR036179">
    <property type="entry name" value="Ig-like_dom_sf"/>
</dbReference>
<feature type="signal peptide" evidence="5">
    <location>
        <begin position="1"/>
        <end position="27"/>
    </location>
</feature>
<dbReference type="GO" id="GO:0009897">
    <property type="term" value="C:external side of plasma membrane"/>
    <property type="evidence" value="ECO:0007669"/>
    <property type="project" value="TreeGrafter"/>
</dbReference>
<evidence type="ECO:0000256" key="2">
    <source>
        <dbReference type="ARBA" id="ARBA00023136"/>
    </source>
</evidence>
<dbReference type="Gene3D" id="2.60.40.10">
    <property type="entry name" value="Immunoglobulins"/>
    <property type="match status" value="1"/>
</dbReference>
<keyword evidence="4" id="KW-1133">Transmembrane helix</keyword>
<dbReference type="SMART" id="SM00409">
    <property type="entry name" value="IG"/>
    <property type="match status" value="1"/>
</dbReference>
<name>A0A452I6Y1_9SAUR</name>
<feature type="domain" description="Ig-like" evidence="6">
    <location>
        <begin position="44"/>
        <end position="141"/>
    </location>
</feature>
<keyword evidence="8" id="KW-1185">Reference proteome</keyword>
<evidence type="ECO:0000256" key="5">
    <source>
        <dbReference type="SAM" id="SignalP"/>
    </source>
</evidence>
<evidence type="ECO:0000256" key="3">
    <source>
        <dbReference type="ARBA" id="ARBA00023319"/>
    </source>
</evidence>
<dbReference type="PANTHER" id="PTHR24100:SF149">
    <property type="entry name" value="BG-LIKE ANTIGEN 1-RELATED"/>
    <property type="match status" value="1"/>
</dbReference>
<evidence type="ECO:0000256" key="4">
    <source>
        <dbReference type="SAM" id="Phobius"/>
    </source>
</evidence>
<dbReference type="SUPFAM" id="SSF48726">
    <property type="entry name" value="Immunoglobulin"/>
    <property type="match status" value="1"/>
</dbReference>
<feature type="chain" id="PRO_5019210975" description="Ig-like domain-containing protein" evidence="5">
    <location>
        <begin position="28"/>
        <end position="190"/>
    </location>
</feature>
<evidence type="ECO:0000256" key="1">
    <source>
        <dbReference type="ARBA" id="ARBA00004370"/>
    </source>
</evidence>
<dbReference type="InterPro" id="IPR050504">
    <property type="entry name" value="IgSF_BTN/MOG"/>
</dbReference>
<keyword evidence="4" id="KW-0812">Transmembrane</keyword>
<dbReference type="GO" id="GO:0005102">
    <property type="term" value="F:signaling receptor binding"/>
    <property type="evidence" value="ECO:0007669"/>
    <property type="project" value="TreeGrafter"/>
</dbReference>
<accession>A0A452I6Y1</accession>
<dbReference type="InterPro" id="IPR003599">
    <property type="entry name" value="Ig_sub"/>
</dbReference>
<dbReference type="InterPro" id="IPR007110">
    <property type="entry name" value="Ig-like_dom"/>
</dbReference>
<proteinExistence type="predicted"/>
<dbReference type="GO" id="GO:0001817">
    <property type="term" value="P:regulation of cytokine production"/>
    <property type="evidence" value="ECO:0007669"/>
    <property type="project" value="TreeGrafter"/>
</dbReference>
<dbReference type="Pfam" id="PF07686">
    <property type="entry name" value="V-set"/>
    <property type="match status" value="1"/>
</dbReference>
<dbReference type="GO" id="GO:0050852">
    <property type="term" value="P:T cell receptor signaling pathway"/>
    <property type="evidence" value="ECO:0007669"/>
    <property type="project" value="TreeGrafter"/>
</dbReference>
<reference evidence="7" key="2">
    <citation type="submission" date="2025-08" db="UniProtKB">
        <authorList>
            <consortium name="Ensembl"/>
        </authorList>
    </citation>
    <scope>IDENTIFICATION</scope>
</reference>
<reference evidence="8" key="1">
    <citation type="journal article" date="2017" name="PLoS ONE">
        <title>The Agassiz's desert tortoise genome provides a resource for the conservation of a threatened species.</title>
        <authorList>
            <person name="Tollis M."/>
            <person name="DeNardo D.F."/>
            <person name="Cornelius J.A."/>
            <person name="Dolby G.A."/>
            <person name="Edwards T."/>
            <person name="Henen B.T."/>
            <person name="Karl A.E."/>
            <person name="Murphy R.W."/>
            <person name="Kusumi K."/>
        </authorList>
    </citation>
    <scope>NUCLEOTIDE SEQUENCE [LARGE SCALE GENOMIC DNA]</scope>
</reference>
<dbReference type="InterPro" id="IPR013106">
    <property type="entry name" value="Ig_V-set"/>
</dbReference>
<feature type="transmembrane region" description="Helical" evidence="4">
    <location>
        <begin position="153"/>
        <end position="174"/>
    </location>
</feature>
<dbReference type="Ensembl" id="ENSGAGT00000026592.1">
    <property type="protein sequence ID" value="ENSGAGP00000023345.1"/>
    <property type="gene ID" value="ENSGAGG00000017113.1"/>
</dbReference>
<keyword evidence="3" id="KW-0393">Immunoglobulin domain</keyword>
<keyword evidence="2 4" id="KW-0472">Membrane</keyword>
<reference evidence="7" key="3">
    <citation type="submission" date="2025-09" db="UniProtKB">
        <authorList>
            <consortium name="Ensembl"/>
        </authorList>
    </citation>
    <scope>IDENTIFICATION</scope>
</reference>
<organism evidence="7 8">
    <name type="scientific">Gopherus agassizii</name>
    <name type="common">Agassiz's desert tortoise</name>
    <dbReference type="NCBI Taxonomy" id="38772"/>
    <lineage>
        <taxon>Eukaryota</taxon>
        <taxon>Metazoa</taxon>
        <taxon>Chordata</taxon>
        <taxon>Craniata</taxon>
        <taxon>Vertebrata</taxon>
        <taxon>Euteleostomi</taxon>
        <taxon>Archelosauria</taxon>
        <taxon>Testudinata</taxon>
        <taxon>Testudines</taxon>
        <taxon>Cryptodira</taxon>
        <taxon>Durocryptodira</taxon>
        <taxon>Testudinoidea</taxon>
        <taxon>Testudinidae</taxon>
        <taxon>Gopherus</taxon>
    </lineage>
</organism>
<dbReference type="InterPro" id="IPR013783">
    <property type="entry name" value="Ig-like_fold"/>
</dbReference>
<dbReference type="FunFam" id="2.60.40.10:FF:000208">
    <property type="entry name" value="Butyrophilin subfamily 1 member A1"/>
    <property type="match status" value="1"/>
</dbReference>
<evidence type="ECO:0000259" key="6">
    <source>
        <dbReference type="PROSITE" id="PS50835"/>
    </source>
</evidence>
<protein>
    <recommendedName>
        <fullName evidence="6">Ig-like domain-containing protein</fullName>
    </recommendedName>
</protein>
<evidence type="ECO:0000313" key="8">
    <source>
        <dbReference type="Proteomes" id="UP000291020"/>
    </source>
</evidence>
<evidence type="ECO:0000313" key="7">
    <source>
        <dbReference type="Ensembl" id="ENSGAGP00000023345.1"/>
    </source>
</evidence>